<evidence type="ECO:0000313" key="6">
    <source>
        <dbReference type="EMBL" id="SFF51222.1"/>
    </source>
</evidence>
<organism evidence="6 7">
    <name type="scientific">Thermoflexibacter ruber</name>
    <dbReference type="NCBI Taxonomy" id="1003"/>
    <lineage>
        <taxon>Bacteria</taxon>
        <taxon>Pseudomonadati</taxon>
        <taxon>Bacteroidota</taxon>
        <taxon>Cytophagia</taxon>
        <taxon>Cytophagales</taxon>
        <taxon>Thermoflexibacteraceae</taxon>
        <taxon>Thermoflexibacter</taxon>
    </lineage>
</organism>
<dbReference type="PANTHER" id="PTHR43563:SF1">
    <property type="entry name" value="AMINE OXIDASE [FLAVIN-CONTAINING] B"/>
    <property type="match status" value="1"/>
</dbReference>
<name>A0A1I2J8U6_9BACT</name>
<evidence type="ECO:0000256" key="4">
    <source>
        <dbReference type="PIRSR" id="PIRSR601613-1"/>
    </source>
</evidence>
<feature type="binding site" evidence="4">
    <location>
        <begin position="36"/>
        <end position="37"/>
    </location>
    <ligand>
        <name>FAD</name>
        <dbReference type="ChEBI" id="CHEBI:57692"/>
    </ligand>
</feature>
<keyword evidence="3" id="KW-0560">Oxidoreductase</keyword>
<dbReference type="InterPro" id="IPR001613">
    <property type="entry name" value="Flavin_amine_oxidase"/>
</dbReference>
<dbReference type="InterPro" id="IPR050703">
    <property type="entry name" value="Flavin_MAO"/>
</dbReference>
<proteinExistence type="inferred from homology"/>
<dbReference type="OrthoDB" id="56323at2"/>
<comment type="similarity">
    <text evidence="2">Belongs to the flavin monoamine oxidase family.</text>
</comment>
<dbReference type="InterPro" id="IPR036188">
    <property type="entry name" value="FAD/NAD-bd_sf"/>
</dbReference>
<feature type="domain" description="Amine oxidase" evidence="5">
    <location>
        <begin position="17"/>
        <end position="448"/>
    </location>
</feature>
<feature type="binding site" evidence="4">
    <location>
        <position position="341"/>
    </location>
    <ligand>
        <name>substrate</name>
    </ligand>
</feature>
<dbReference type="Gene3D" id="1.10.405.10">
    <property type="entry name" value="Guanine Nucleotide Dissociation Inhibitor, domain 1"/>
    <property type="match status" value="1"/>
</dbReference>
<reference evidence="6 7" key="1">
    <citation type="submission" date="2016-10" db="EMBL/GenBank/DDBJ databases">
        <authorList>
            <person name="de Groot N.N."/>
        </authorList>
    </citation>
    <scope>NUCLEOTIDE SEQUENCE [LARGE SCALE GENOMIC DNA]</scope>
    <source>
        <strain>GEY</strain>
        <strain evidence="7">DSM 9560</strain>
    </source>
</reference>
<dbReference type="InterPro" id="IPR002937">
    <property type="entry name" value="Amino_oxidase"/>
</dbReference>
<dbReference type="STRING" id="1003.SAMN04488541_10454"/>
<keyword evidence="7" id="KW-1185">Reference proteome</keyword>
<evidence type="ECO:0000256" key="3">
    <source>
        <dbReference type="ARBA" id="ARBA00023002"/>
    </source>
</evidence>
<dbReference type="SUPFAM" id="SSF51905">
    <property type="entry name" value="FAD/NAD(P)-binding domain"/>
    <property type="match status" value="1"/>
</dbReference>
<evidence type="ECO:0000256" key="2">
    <source>
        <dbReference type="ARBA" id="ARBA00005995"/>
    </source>
</evidence>
<dbReference type="GO" id="GO:0016491">
    <property type="term" value="F:oxidoreductase activity"/>
    <property type="evidence" value="ECO:0007669"/>
    <property type="project" value="UniProtKB-KW"/>
</dbReference>
<dbReference type="Pfam" id="PF01593">
    <property type="entry name" value="Amino_oxidase"/>
    <property type="match status" value="1"/>
</dbReference>
<dbReference type="Gene3D" id="3.50.50.60">
    <property type="entry name" value="FAD/NAD(P)-binding domain"/>
    <property type="match status" value="1"/>
</dbReference>
<dbReference type="SUPFAM" id="SSF54373">
    <property type="entry name" value="FAD-linked reductases, C-terminal domain"/>
    <property type="match status" value="1"/>
</dbReference>
<accession>A0A1I2J8U6</accession>
<dbReference type="PRINTS" id="PR00757">
    <property type="entry name" value="AMINEOXDASEF"/>
</dbReference>
<gene>
    <name evidence="6" type="ORF">SAMN04488541_10454</name>
</gene>
<dbReference type="PANTHER" id="PTHR43563">
    <property type="entry name" value="AMINE OXIDASE"/>
    <property type="match status" value="1"/>
</dbReference>
<dbReference type="RefSeq" id="WP_091549046.1">
    <property type="nucleotide sequence ID" value="NZ_FONY01000045.1"/>
</dbReference>
<evidence type="ECO:0000313" key="7">
    <source>
        <dbReference type="Proteomes" id="UP000199513"/>
    </source>
</evidence>
<dbReference type="AlphaFoldDB" id="A0A1I2J8U6"/>
<dbReference type="Gene3D" id="3.90.660.10">
    <property type="match status" value="1"/>
</dbReference>
<feature type="binding site" evidence="4">
    <location>
        <position position="236"/>
    </location>
    <ligand>
        <name>FAD</name>
        <dbReference type="ChEBI" id="CHEBI:57692"/>
    </ligand>
</feature>
<dbReference type="Proteomes" id="UP000199513">
    <property type="component" value="Unassembled WGS sequence"/>
</dbReference>
<evidence type="ECO:0000256" key="1">
    <source>
        <dbReference type="ARBA" id="ARBA00001974"/>
    </source>
</evidence>
<feature type="binding site" evidence="4">
    <location>
        <position position="424"/>
    </location>
    <ligand>
        <name>FAD</name>
        <dbReference type="ChEBI" id="CHEBI:57692"/>
    </ligand>
</feature>
<sequence>MENNALLDVIVIGAGYAGLTATRLLKETGKTVLLLEARERVGGRVYTHYIDNQLYVDLGGQWIGPTQDRIYALAREMHVNTFKTYNEGKNVILLNNQRKEYTGLIPKIDLPSLLNIDFVLKKLDRVAKQIDLQHPWKSMKAKELDSKTLASFLKENIYFSNAQKVVEAGLETLFACSPSEISLLHALFYIKSGTNLNVLLNIENGAQQDRFVGGAQLIANKLAEVLKENILLSHPVQKIKQEGNKVEVFTEKGIFLAKKVIVAVPPPMAQRIHYEPLLPAQREQLLQRMPMGTVIKCMAIYERPFWREHGYSGQAMLDEGYVQVTFDNSPFDAKYGILLGFSLADRAKQLMSFSQEERKSLVLNTFEKLFGEKALNPSYYIDKCWAEEEWSRGCYVGYMTTGAWTSLGEALAKPFGNIHWAGTETSPIWNGYIEGAIRSGERVVQEVLSA</sequence>
<protein>
    <submittedName>
        <fullName evidence="6">Monoamine oxidase</fullName>
    </submittedName>
</protein>
<comment type="cofactor">
    <cofactor evidence="1">
        <name>FAD</name>
        <dbReference type="ChEBI" id="CHEBI:57692"/>
    </cofactor>
</comment>
<evidence type="ECO:0000259" key="5">
    <source>
        <dbReference type="Pfam" id="PF01593"/>
    </source>
</evidence>
<dbReference type="EMBL" id="FONY01000045">
    <property type="protein sequence ID" value="SFF51222.1"/>
    <property type="molecule type" value="Genomic_DNA"/>
</dbReference>